<dbReference type="InterPro" id="IPR019921">
    <property type="entry name" value="Lucif-like_OxRdtase_Rv2161c"/>
</dbReference>
<dbReference type="Proteomes" id="UP000659223">
    <property type="component" value="Unassembled WGS sequence"/>
</dbReference>
<proteinExistence type="predicted"/>
<keyword evidence="3" id="KW-0560">Oxidoreductase</keyword>
<protein>
    <recommendedName>
        <fullName evidence="6">Luciferase-like domain-containing protein</fullName>
    </recommendedName>
</protein>
<sequence>MPPAEGGAVGGRAGEGGAVPREGLSEGGAVRPEGLRVLPEGRLSYGMQLPITSLSTLYAEPWEVEAGPADLRKVATAADRLGFAYLATCDHVAVPVRLAAAMGTVWYDPVATLAHLAAVTERTLLVSHVAVAALRHPLALAKQYATVDRLAGGRLVLGVGAGHVREEFQALGVDFGRRGAILDETVDALKEALGPSEFPQFSGRRFAFRGLGQAPRPARTPRPPIWVGGSSPAALRRAAQRGDGWLSQGDRRDQLPQRIATLRRLREEAGLGGLGGSFAVGAISEALYVGTLTWDTGARTLTGLPGTLAESLRVYGAMGVNQIQVRFRCRDLGELLDQMEAFADGVAPLLDG</sequence>
<keyword evidence="4" id="KW-0503">Monooxygenase</keyword>
<feature type="domain" description="Luciferase-like" evidence="6">
    <location>
        <begin position="61"/>
        <end position="271"/>
    </location>
</feature>
<dbReference type="InterPro" id="IPR050172">
    <property type="entry name" value="SsuD_RutA_monooxygenase"/>
</dbReference>
<dbReference type="Gene3D" id="3.20.20.30">
    <property type="entry name" value="Luciferase-like domain"/>
    <property type="match status" value="1"/>
</dbReference>
<evidence type="ECO:0000256" key="1">
    <source>
        <dbReference type="ARBA" id="ARBA00022630"/>
    </source>
</evidence>
<evidence type="ECO:0000259" key="6">
    <source>
        <dbReference type="Pfam" id="PF00296"/>
    </source>
</evidence>
<dbReference type="PANTHER" id="PTHR42847">
    <property type="entry name" value="ALKANESULFONATE MONOOXYGENASE"/>
    <property type="match status" value="1"/>
</dbReference>
<reference evidence="8" key="1">
    <citation type="journal article" date="2019" name="Int. J. Syst. Evol. Microbiol.">
        <title>The Global Catalogue of Microorganisms (GCM) 10K type strain sequencing project: providing services to taxonomists for standard genome sequencing and annotation.</title>
        <authorList>
            <consortium name="The Broad Institute Genomics Platform"/>
            <consortium name="The Broad Institute Genome Sequencing Center for Infectious Disease"/>
            <person name="Wu L."/>
            <person name="Ma J."/>
        </authorList>
    </citation>
    <scope>NUCLEOTIDE SEQUENCE [LARGE SCALE GENOMIC DNA]</scope>
    <source>
        <strain evidence="8">JCM 4586</strain>
    </source>
</reference>
<evidence type="ECO:0000256" key="5">
    <source>
        <dbReference type="SAM" id="MobiDB-lite"/>
    </source>
</evidence>
<dbReference type="NCBIfam" id="TIGR03619">
    <property type="entry name" value="F420_Rv2161c"/>
    <property type="match status" value="1"/>
</dbReference>
<dbReference type="EMBL" id="BMUT01000004">
    <property type="protein sequence ID" value="GGX78411.1"/>
    <property type="molecule type" value="Genomic_DNA"/>
</dbReference>
<feature type="compositionally biased region" description="Gly residues" evidence="5">
    <location>
        <begin position="7"/>
        <end position="17"/>
    </location>
</feature>
<evidence type="ECO:0000256" key="4">
    <source>
        <dbReference type="ARBA" id="ARBA00023033"/>
    </source>
</evidence>
<dbReference type="InterPro" id="IPR011251">
    <property type="entry name" value="Luciferase-like_dom"/>
</dbReference>
<evidence type="ECO:0000313" key="7">
    <source>
        <dbReference type="EMBL" id="GGX78411.1"/>
    </source>
</evidence>
<keyword evidence="8" id="KW-1185">Reference proteome</keyword>
<evidence type="ECO:0000313" key="8">
    <source>
        <dbReference type="Proteomes" id="UP000659223"/>
    </source>
</evidence>
<name>A0ABQ2YAW4_9ACTN</name>
<dbReference type="PANTHER" id="PTHR42847:SF4">
    <property type="entry name" value="ALKANESULFONATE MONOOXYGENASE-RELATED"/>
    <property type="match status" value="1"/>
</dbReference>
<gene>
    <name evidence="7" type="ORF">GCM10010324_24950</name>
</gene>
<keyword evidence="2" id="KW-0288">FMN</keyword>
<dbReference type="InterPro" id="IPR036661">
    <property type="entry name" value="Luciferase-like_sf"/>
</dbReference>
<dbReference type="SUPFAM" id="SSF51679">
    <property type="entry name" value="Bacterial luciferase-like"/>
    <property type="match status" value="1"/>
</dbReference>
<organism evidence="7 8">
    <name type="scientific">Streptomyces hiroshimensis</name>
    <dbReference type="NCBI Taxonomy" id="66424"/>
    <lineage>
        <taxon>Bacteria</taxon>
        <taxon>Bacillati</taxon>
        <taxon>Actinomycetota</taxon>
        <taxon>Actinomycetes</taxon>
        <taxon>Kitasatosporales</taxon>
        <taxon>Streptomycetaceae</taxon>
        <taxon>Streptomyces</taxon>
    </lineage>
</organism>
<feature type="region of interest" description="Disordered" evidence="5">
    <location>
        <begin position="1"/>
        <end position="31"/>
    </location>
</feature>
<evidence type="ECO:0000256" key="2">
    <source>
        <dbReference type="ARBA" id="ARBA00022643"/>
    </source>
</evidence>
<dbReference type="Pfam" id="PF00296">
    <property type="entry name" value="Bac_luciferase"/>
    <property type="match status" value="1"/>
</dbReference>
<evidence type="ECO:0000256" key="3">
    <source>
        <dbReference type="ARBA" id="ARBA00023002"/>
    </source>
</evidence>
<keyword evidence="1" id="KW-0285">Flavoprotein</keyword>
<comment type="caution">
    <text evidence="7">The sequence shown here is derived from an EMBL/GenBank/DDBJ whole genome shotgun (WGS) entry which is preliminary data.</text>
</comment>
<accession>A0ABQ2YAW4</accession>